<dbReference type="Proteomes" id="UP000235965">
    <property type="component" value="Unassembled WGS sequence"/>
</dbReference>
<sequence length="66" mass="6926">MVVSGQLHGLTTLTPEKEALLPNGGVIHPTTGIDAARDKISSTFQFLATHPEVPGSIPGATRFSEK</sequence>
<evidence type="ECO:0000313" key="2">
    <source>
        <dbReference type="Proteomes" id="UP000235965"/>
    </source>
</evidence>
<accession>A0A2J7PGM0</accession>
<proteinExistence type="predicted"/>
<gene>
    <name evidence="1" type="ORF">B7P43_G17035</name>
</gene>
<keyword evidence="2" id="KW-1185">Reference proteome</keyword>
<comment type="caution">
    <text evidence="1">The sequence shown here is derived from an EMBL/GenBank/DDBJ whole genome shotgun (WGS) entry which is preliminary data.</text>
</comment>
<dbReference type="InParanoid" id="A0A2J7PGM0"/>
<reference evidence="1 2" key="1">
    <citation type="submission" date="2017-12" db="EMBL/GenBank/DDBJ databases">
        <title>Hemimetabolous genomes reveal molecular basis of termite eusociality.</title>
        <authorList>
            <person name="Harrison M.C."/>
            <person name="Jongepier E."/>
            <person name="Robertson H.M."/>
            <person name="Arning N."/>
            <person name="Bitard-Feildel T."/>
            <person name="Chao H."/>
            <person name="Childers C.P."/>
            <person name="Dinh H."/>
            <person name="Doddapaneni H."/>
            <person name="Dugan S."/>
            <person name="Gowin J."/>
            <person name="Greiner C."/>
            <person name="Han Y."/>
            <person name="Hu H."/>
            <person name="Hughes D.S.T."/>
            <person name="Huylmans A.-K."/>
            <person name="Kemena C."/>
            <person name="Kremer L.P.M."/>
            <person name="Lee S.L."/>
            <person name="Lopez-Ezquerra A."/>
            <person name="Mallet L."/>
            <person name="Monroy-Kuhn J.M."/>
            <person name="Moser A."/>
            <person name="Murali S.C."/>
            <person name="Muzny D.M."/>
            <person name="Otani S."/>
            <person name="Piulachs M.-D."/>
            <person name="Poelchau M."/>
            <person name="Qu J."/>
            <person name="Schaub F."/>
            <person name="Wada-Katsumata A."/>
            <person name="Worley K.C."/>
            <person name="Xie Q."/>
            <person name="Ylla G."/>
            <person name="Poulsen M."/>
            <person name="Gibbs R.A."/>
            <person name="Schal C."/>
            <person name="Richards S."/>
            <person name="Belles X."/>
            <person name="Korb J."/>
            <person name="Bornberg-Bauer E."/>
        </authorList>
    </citation>
    <scope>NUCLEOTIDE SEQUENCE [LARGE SCALE GENOMIC DNA]</scope>
    <source>
        <tissue evidence="1">Whole body</tissue>
    </source>
</reference>
<name>A0A2J7PGM0_9NEOP</name>
<evidence type="ECO:0000313" key="1">
    <source>
        <dbReference type="EMBL" id="PNF15477.1"/>
    </source>
</evidence>
<dbReference type="EMBL" id="NEVH01025177">
    <property type="protein sequence ID" value="PNF15477.1"/>
    <property type="molecule type" value="Genomic_DNA"/>
</dbReference>
<dbReference type="AlphaFoldDB" id="A0A2J7PGM0"/>
<protein>
    <submittedName>
        <fullName evidence="1">Uncharacterized protein</fullName>
    </submittedName>
</protein>
<organism evidence="1 2">
    <name type="scientific">Cryptotermes secundus</name>
    <dbReference type="NCBI Taxonomy" id="105785"/>
    <lineage>
        <taxon>Eukaryota</taxon>
        <taxon>Metazoa</taxon>
        <taxon>Ecdysozoa</taxon>
        <taxon>Arthropoda</taxon>
        <taxon>Hexapoda</taxon>
        <taxon>Insecta</taxon>
        <taxon>Pterygota</taxon>
        <taxon>Neoptera</taxon>
        <taxon>Polyneoptera</taxon>
        <taxon>Dictyoptera</taxon>
        <taxon>Blattodea</taxon>
        <taxon>Blattoidea</taxon>
        <taxon>Termitoidae</taxon>
        <taxon>Kalotermitidae</taxon>
        <taxon>Cryptotermitinae</taxon>
        <taxon>Cryptotermes</taxon>
    </lineage>
</organism>